<feature type="region of interest" description="Disordered" evidence="1">
    <location>
        <begin position="111"/>
        <end position="140"/>
    </location>
</feature>
<evidence type="ECO:0000313" key="3">
    <source>
        <dbReference type="EMBL" id="OQS02861.1"/>
    </source>
</evidence>
<dbReference type="PROSITE" id="PS51283">
    <property type="entry name" value="DUSP"/>
    <property type="match status" value="1"/>
</dbReference>
<keyword evidence="4" id="KW-1185">Reference proteome</keyword>
<dbReference type="InterPro" id="IPR035927">
    <property type="entry name" value="DUSP-like_sf"/>
</dbReference>
<evidence type="ECO:0000259" key="2">
    <source>
        <dbReference type="PROSITE" id="PS51283"/>
    </source>
</evidence>
<sequence length="395" mass="43818">MSEPDTLALLRTFSLTGDDIVEVSVPAGPLAVVMDRTNEREAVIESFAKLPNGQSGALELHPDVQPGAVLVSINHKDVSGLNMKQISDILRQQKDKPKVLGWRVQKPLSPIKPVESRKPVEPAPLVKENSQTSTPVPERRASNGTEFITETIVVLCPPGPLGLLLDARITTRAVVQGFQKLPDGSEGVLEMHENIHPGATLVAINGEDVSSLPLEGVTRRLGELASTERTLEFSLPRRRANSQDYDLRRKEEFTFLKKNDSTKLERGECWLIIDAKWIERWVMYAAMHGPPPGPINNEVLVQEGWQERMAGTAPGDPDLPREGLKLGVDYRCVTPLIWCFFVALHGTCKLPPLTRYSMNIYANPISAREATKILKPQSLKAETTVTEIKQRCHQE</sequence>
<dbReference type="SMART" id="SM00695">
    <property type="entry name" value="DUSP"/>
    <property type="match status" value="1"/>
</dbReference>
<gene>
    <name evidence="3" type="ORF">THRCLA_04806</name>
</gene>
<dbReference type="AlphaFoldDB" id="A0A1V9ZY34"/>
<protein>
    <recommendedName>
        <fullName evidence="2">DUSP domain-containing protein</fullName>
    </recommendedName>
</protein>
<dbReference type="Gene3D" id="3.30.2230.10">
    <property type="entry name" value="DUSP-like"/>
    <property type="match status" value="1"/>
</dbReference>
<organism evidence="3 4">
    <name type="scientific">Thraustotheca clavata</name>
    <dbReference type="NCBI Taxonomy" id="74557"/>
    <lineage>
        <taxon>Eukaryota</taxon>
        <taxon>Sar</taxon>
        <taxon>Stramenopiles</taxon>
        <taxon>Oomycota</taxon>
        <taxon>Saprolegniomycetes</taxon>
        <taxon>Saprolegniales</taxon>
        <taxon>Achlyaceae</taxon>
        <taxon>Thraustotheca</taxon>
    </lineage>
</organism>
<proteinExistence type="predicted"/>
<reference evidence="3 4" key="1">
    <citation type="journal article" date="2014" name="Genome Biol. Evol.">
        <title>The secreted proteins of Achlya hypogyna and Thraustotheca clavata identify the ancestral oomycete secretome and reveal gene acquisitions by horizontal gene transfer.</title>
        <authorList>
            <person name="Misner I."/>
            <person name="Blouin N."/>
            <person name="Leonard G."/>
            <person name="Richards T.A."/>
            <person name="Lane C.E."/>
        </authorList>
    </citation>
    <scope>NUCLEOTIDE SEQUENCE [LARGE SCALE GENOMIC DNA]</scope>
    <source>
        <strain evidence="3 4">ATCC 34112</strain>
    </source>
</reference>
<dbReference type="EMBL" id="JNBS01001065">
    <property type="protein sequence ID" value="OQS02861.1"/>
    <property type="molecule type" value="Genomic_DNA"/>
</dbReference>
<dbReference type="GO" id="GO:0004843">
    <property type="term" value="F:cysteine-type deubiquitinase activity"/>
    <property type="evidence" value="ECO:0007669"/>
    <property type="project" value="InterPro"/>
</dbReference>
<dbReference type="OrthoDB" id="66628at2759"/>
<evidence type="ECO:0000313" key="4">
    <source>
        <dbReference type="Proteomes" id="UP000243217"/>
    </source>
</evidence>
<accession>A0A1V9ZY34</accession>
<evidence type="ECO:0000256" key="1">
    <source>
        <dbReference type="SAM" id="MobiDB-lite"/>
    </source>
</evidence>
<dbReference type="SUPFAM" id="SSF143791">
    <property type="entry name" value="DUSP-like"/>
    <property type="match status" value="1"/>
</dbReference>
<name>A0A1V9ZY34_9STRA</name>
<dbReference type="STRING" id="74557.A0A1V9ZY34"/>
<dbReference type="Proteomes" id="UP000243217">
    <property type="component" value="Unassembled WGS sequence"/>
</dbReference>
<dbReference type="Pfam" id="PF06337">
    <property type="entry name" value="DUSP"/>
    <property type="match status" value="1"/>
</dbReference>
<comment type="caution">
    <text evidence="3">The sequence shown here is derived from an EMBL/GenBank/DDBJ whole genome shotgun (WGS) entry which is preliminary data.</text>
</comment>
<feature type="domain" description="DUSP" evidence="2">
    <location>
        <begin position="243"/>
        <end position="358"/>
    </location>
</feature>
<dbReference type="InterPro" id="IPR006615">
    <property type="entry name" value="Pept_C19_DUSP"/>
</dbReference>